<name>A0AAE0Z5Q5_9GAST</name>
<protein>
    <submittedName>
        <fullName evidence="1">Uncharacterized protein</fullName>
    </submittedName>
</protein>
<dbReference type="AlphaFoldDB" id="A0AAE0Z5Q5"/>
<dbReference type="Proteomes" id="UP001283361">
    <property type="component" value="Unassembled WGS sequence"/>
</dbReference>
<reference evidence="1" key="1">
    <citation type="journal article" date="2023" name="G3 (Bethesda)">
        <title>A reference genome for the long-term kleptoplast-retaining sea slug Elysia crispata morphotype clarki.</title>
        <authorList>
            <person name="Eastman K.E."/>
            <person name="Pendleton A.L."/>
            <person name="Shaikh M.A."/>
            <person name="Suttiyut T."/>
            <person name="Ogas R."/>
            <person name="Tomko P."/>
            <person name="Gavelis G."/>
            <person name="Widhalm J.R."/>
            <person name="Wisecaver J.H."/>
        </authorList>
    </citation>
    <scope>NUCLEOTIDE SEQUENCE</scope>
    <source>
        <strain evidence="1">ECLA1</strain>
    </source>
</reference>
<evidence type="ECO:0000313" key="2">
    <source>
        <dbReference type="Proteomes" id="UP001283361"/>
    </source>
</evidence>
<dbReference type="EMBL" id="JAWDGP010004589">
    <property type="protein sequence ID" value="KAK3763205.1"/>
    <property type="molecule type" value="Genomic_DNA"/>
</dbReference>
<proteinExistence type="predicted"/>
<sequence>MLYKLLAESAACVWPVSKGISDFILISATFRFRDKSRKVYTILQVCKQCSLESCRSRFKRGYCGPSVRSEIGKMMVVTIAAVLLSLVVAYTSATRACGNIYVWRNSNMSCPHDTTAVCADVFETRRNWYNGTTCDERRVLHNCMCPNNQICPVNDPNHRFYASAIHTRYLCQPKCSLNSCASFSGVFPLTTVYTAPEFGQRTYNKIDCLCPYHHSPAQAQIGSRSRSSRRGYSSGRRLRTVEPYGYYWDDQRNSDLLMYICNRGLPRQGIMTNPCNT</sequence>
<evidence type="ECO:0000313" key="1">
    <source>
        <dbReference type="EMBL" id="KAK3763205.1"/>
    </source>
</evidence>
<gene>
    <name evidence="1" type="ORF">RRG08_052540</name>
</gene>
<keyword evidence="2" id="KW-1185">Reference proteome</keyword>
<comment type="caution">
    <text evidence="1">The sequence shown here is derived from an EMBL/GenBank/DDBJ whole genome shotgun (WGS) entry which is preliminary data.</text>
</comment>
<organism evidence="1 2">
    <name type="scientific">Elysia crispata</name>
    <name type="common">lettuce slug</name>
    <dbReference type="NCBI Taxonomy" id="231223"/>
    <lineage>
        <taxon>Eukaryota</taxon>
        <taxon>Metazoa</taxon>
        <taxon>Spiralia</taxon>
        <taxon>Lophotrochozoa</taxon>
        <taxon>Mollusca</taxon>
        <taxon>Gastropoda</taxon>
        <taxon>Heterobranchia</taxon>
        <taxon>Euthyneura</taxon>
        <taxon>Panpulmonata</taxon>
        <taxon>Sacoglossa</taxon>
        <taxon>Placobranchoidea</taxon>
        <taxon>Plakobranchidae</taxon>
        <taxon>Elysia</taxon>
    </lineage>
</organism>
<accession>A0AAE0Z5Q5</accession>